<dbReference type="PANTHER" id="PTHR43798">
    <property type="entry name" value="MONOACYLGLYCEROL LIPASE"/>
    <property type="match status" value="1"/>
</dbReference>
<dbReference type="EC" id="3.1.1.1" evidence="2"/>
<dbReference type="AlphaFoldDB" id="A0A4R8S2M9"/>
<sequence>MNSVAVPVPRVGKHWAAEKVGHFADDAAFDRFLRAYLRGMDDLPAVISSVDIGTRLGTVRAYRFGSAPGIPLVLLPGRNASTPVWRANLASLITRRTVYTLDLLGEAGMSVQHKAIAGAEDQAAWLEDALAGLELDRVHMLGLSIGGWNAVNHAVRYPKRLASLILLDPAMTFAPVTWKMLVVSLGAVISGMPQWLRNRLLSWISGGVPVDESVPEAALISSGMRDFAMYLPTPHPFTDEQLRGLRLPVLAVIAGRSIVHRPQRAAERAQLLLPHAQVQRWSDASHALNGEFPDRISDATHQFLDDIDGGARGAHSS</sequence>
<evidence type="ECO:0000313" key="3">
    <source>
        <dbReference type="Proteomes" id="UP000295117"/>
    </source>
</evidence>
<dbReference type="SUPFAM" id="SSF53474">
    <property type="entry name" value="alpha/beta-Hydrolases"/>
    <property type="match status" value="1"/>
</dbReference>
<accession>A0A4R8S2M9</accession>
<name>A0A4R8S2M9_9MYCO</name>
<evidence type="ECO:0000259" key="1">
    <source>
        <dbReference type="Pfam" id="PF00561"/>
    </source>
</evidence>
<reference evidence="2 3" key="1">
    <citation type="journal article" date="2019" name="Sci. Rep.">
        <title>Extended insight into the Mycobacterium chelonae-abscessus complex through whole genome sequencing of Mycobacterium salmoniphilum outbreak and Mycobacterium salmoniphilum-like strains.</title>
        <authorList>
            <person name="Behra P.R.K."/>
            <person name="Das S."/>
            <person name="Pettersson B.M.F."/>
            <person name="Shirreff L."/>
            <person name="DuCote T."/>
            <person name="Jacobsson K.G."/>
            <person name="Ennis D.G."/>
            <person name="Kirsebom L.A."/>
        </authorList>
    </citation>
    <scope>NUCLEOTIDE SEQUENCE [LARGE SCALE GENOMIC DNA]</scope>
    <source>
        <strain evidence="2 3">DE 4585</strain>
    </source>
</reference>
<dbReference type="InterPro" id="IPR000073">
    <property type="entry name" value="AB_hydrolase_1"/>
</dbReference>
<comment type="caution">
    <text evidence="2">The sequence shown here is derived from an EMBL/GenBank/DDBJ whole genome shotgun (WGS) entry which is preliminary data.</text>
</comment>
<evidence type="ECO:0000313" key="2">
    <source>
        <dbReference type="EMBL" id="TDZ83224.1"/>
    </source>
</evidence>
<dbReference type="InterPro" id="IPR050266">
    <property type="entry name" value="AB_hydrolase_sf"/>
</dbReference>
<feature type="domain" description="AB hydrolase-1" evidence="1">
    <location>
        <begin position="71"/>
        <end position="175"/>
    </location>
</feature>
<dbReference type="Gene3D" id="3.40.50.1820">
    <property type="entry name" value="alpha/beta hydrolase"/>
    <property type="match status" value="1"/>
</dbReference>
<dbReference type="GO" id="GO:0106435">
    <property type="term" value="F:carboxylesterase activity"/>
    <property type="evidence" value="ECO:0007669"/>
    <property type="project" value="UniProtKB-EC"/>
</dbReference>
<protein>
    <submittedName>
        <fullName evidence="2">Putative carboxylesterase nap</fullName>
        <ecNumber evidence="2">3.1.1.1</ecNumber>
    </submittedName>
</protein>
<dbReference type="RefSeq" id="WP_134070954.1">
    <property type="nucleotide sequence ID" value="NZ_PECH01000006.1"/>
</dbReference>
<proteinExistence type="predicted"/>
<dbReference type="GO" id="GO:0016020">
    <property type="term" value="C:membrane"/>
    <property type="evidence" value="ECO:0007669"/>
    <property type="project" value="TreeGrafter"/>
</dbReference>
<organism evidence="2 3">
    <name type="scientific">Mycobacteroides salmoniphilum</name>
    <dbReference type="NCBI Taxonomy" id="404941"/>
    <lineage>
        <taxon>Bacteria</taxon>
        <taxon>Bacillati</taxon>
        <taxon>Actinomycetota</taxon>
        <taxon>Actinomycetes</taxon>
        <taxon>Mycobacteriales</taxon>
        <taxon>Mycobacteriaceae</taxon>
        <taxon>Mycobacteroides</taxon>
    </lineage>
</organism>
<keyword evidence="2" id="KW-0378">Hydrolase</keyword>
<gene>
    <name evidence="2" type="primary">nap</name>
    <name evidence="2" type="ORF">DE4585_02019</name>
</gene>
<dbReference type="EMBL" id="PECH01000006">
    <property type="protein sequence ID" value="TDZ83224.1"/>
    <property type="molecule type" value="Genomic_DNA"/>
</dbReference>
<dbReference type="Proteomes" id="UP000295117">
    <property type="component" value="Unassembled WGS sequence"/>
</dbReference>
<dbReference type="PANTHER" id="PTHR43798:SF33">
    <property type="entry name" value="HYDROLASE, PUTATIVE (AFU_ORTHOLOGUE AFUA_2G14860)-RELATED"/>
    <property type="match status" value="1"/>
</dbReference>
<dbReference type="InterPro" id="IPR029058">
    <property type="entry name" value="AB_hydrolase_fold"/>
</dbReference>
<dbReference type="Pfam" id="PF00561">
    <property type="entry name" value="Abhydrolase_1"/>
    <property type="match status" value="1"/>
</dbReference>